<reference evidence="2" key="1">
    <citation type="submission" date="2020-08" db="EMBL/GenBank/DDBJ databases">
        <title>Genome public.</title>
        <authorList>
            <person name="Liu C."/>
            <person name="Sun Q."/>
        </authorList>
    </citation>
    <scope>NUCLEOTIDE SEQUENCE</scope>
    <source>
        <strain evidence="2">NSJ-44</strain>
    </source>
</reference>
<keyword evidence="1" id="KW-0472">Membrane</keyword>
<dbReference type="RefSeq" id="WP_249284351.1">
    <property type="nucleotide sequence ID" value="NZ_JACRSO010000001.1"/>
</dbReference>
<feature type="transmembrane region" description="Helical" evidence="1">
    <location>
        <begin position="124"/>
        <end position="143"/>
    </location>
</feature>
<feature type="transmembrane region" description="Helical" evidence="1">
    <location>
        <begin position="65"/>
        <end position="89"/>
    </location>
</feature>
<accession>A0A926CX55</accession>
<keyword evidence="1" id="KW-0812">Transmembrane</keyword>
<keyword evidence="3" id="KW-1185">Reference proteome</keyword>
<sequence>MAQERRKAPGRMFLLVTGIIMVIFSGLVIILCMLYLPMMGILCGMMGAIEPELVQSLDYIIATNLVWELLITLGCSALLQMTCGIVGIVCGKKPRAAAVCCWLGASYTGVVLAQGIAYGLFNPFGLLALILPALYLTGAVLNLRQAVRESGVDA</sequence>
<evidence type="ECO:0000313" key="3">
    <source>
        <dbReference type="Proteomes" id="UP000654279"/>
    </source>
</evidence>
<dbReference type="AlphaFoldDB" id="A0A926CX55"/>
<protein>
    <submittedName>
        <fullName evidence="2">Uncharacterized protein</fullName>
    </submittedName>
</protein>
<evidence type="ECO:0000313" key="2">
    <source>
        <dbReference type="EMBL" id="MBC8528325.1"/>
    </source>
</evidence>
<gene>
    <name evidence="2" type="ORF">H8699_02585</name>
</gene>
<proteinExistence type="predicted"/>
<dbReference type="Proteomes" id="UP000654279">
    <property type="component" value="Unassembled WGS sequence"/>
</dbReference>
<feature type="transmembrane region" description="Helical" evidence="1">
    <location>
        <begin position="12"/>
        <end position="36"/>
    </location>
</feature>
<evidence type="ECO:0000256" key="1">
    <source>
        <dbReference type="SAM" id="Phobius"/>
    </source>
</evidence>
<feature type="transmembrane region" description="Helical" evidence="1">
    <location>
        <begin position="96"/>
        <end position="118"/>
    </location>
</feature>
<dbReference type="EMBL" id="JACRSO010000001">
    <property type="protein sequence ID" value="MBC8528325.1"/>
    <property type="molecule type" value="Genomic_DNA"/>
</dbReference>
<organism evidence="2 3">
    <name type="scientific">Luoshenia tenuis</name>
    <dbReference type="NCBI Taxonomy" id="2763654"/>
    <lineage>
        <taxon>Bacteria</taxon>
        <taxon>Bacillati</taxon>
        <taxon>Bacillota</taxon>
        <taxon>Clostridia</taxon>
        <taxon>Christensenellales</taxon>
        <taxon>Christensenellaceae</taxon>
        <taxon>Luoshenia</taxon>
    </lineage>
</organism>
<comment type="caution">
    <text evidence="2">The sequence shown here is derived from an EMBL/GenBank/DDBJ whole genome shotgun (WGS) entry which is preliminary data.</text>
</comment>
<keyword evidence="1" id="KW-1133">Transmembrane helix</keyword>
<name>A0A926CX55_9FIRM</name>